<dbReference type="OrthoDB" id="826473at2"/>
<evidence type="ECO:0000256" key="1">
    <source>
        <dbReference type="SAM" id="Phobius"/>
    </source>
</evidence>
<gene>
    <name evidence="2" type="ORF">D0X99_09020</name>
</gene>
<protein>
    <recommendedName>
        <fullName evidence="4">YtxH domain-containing protein</fullName>
    </recommendedName>
</protein>
<dbReference type="AlphaFoldDB" id="A0A418PRT4"/>
<feature type="transmembrane region" description="Helical" evidence="1">
    <location>
        <begin position="6"/>
        <end position="26"/>
    </location>
</feature>
<evidence type="ECO:0000313" key="2">
    <source>
        <dbReference type="EMBL" id="RIW15562.1"/>
    </source>
</evidence>
<keyword evidence="1" id="KW-0812">Transmembrane</keyword>
<name>A0A418PRT4_9BACT</name>
<accession>A0A418PRT4</accession>
<keyword evidence="1" id="KW-0472">Membrane</keyword>
<organism evidence="2 3">
    <name type="scientific">Algoriphagus lacus</name>
    <dbReference type="NCBI Taxonomy" id="2056311"/>
    <lineage>
        <taxon>Bacteria</taxon>
        <taxon>Pseudomonadati</taxon>
        <taxon>Bacteroidota</taxon>
        <taxon>Cytophagia</taxon>
        <taxon>Cytophagales</taxon>
        <taxon>Cyclobacteriaceae</taxon>
        <taxon>Algoriphagus</taxon>
    </lineage>
</organism>
<evidence type="ECO:0000313" key="3">
    <source>
        <dbReference type="Proteomes" id="UP000283522"/>
    </source>
</evidence>
<comment type="caution">
    <text evidence="2">The sequence shown here is derived from an EMBL/GenBank/DDBJ whole genome shotgun (WGS) entry which is preliminary data.</text>
</comment>
<keyword evidence="3" id="KW-1185">Reference proteome</keyword>
<keyword evidence="1" id="KW-1133">Transmembrane helix</keyword>
<proteinExistence type="predicted"/>
<reference evidence="2 3" key="1">
    <citation type="submission" date="2018-09" db="EMBL/GenBank/DDBJ databases">
        <authorList>
            <person name="Wang X."/>
            <person name="Du Z."/>
        </authorList>
    </citation>
    <scope>NUCLEOTIDE SEQUENCE [LARGE SCALE GENOMIC DNA]</scope>
    <source>
        <strain evidence="2 3">N3</strain>
    </source>
</reference>
<evidence type="ECO:0008006" key="4">
    <source>
        <dbReference type="Google" id="ProtNLM"/>
    </source>
</evidence>
<dbReference type="RefSeq" id="WP_119477364.1">
    <property type="nucleotide sequence ID" value="NZ_QXML01000004.1"/>
</dbReference>
<dbReference type="Proteomes" id="UP000283522">
    <property type="component" value="Unassembled WGS sequence"/>
</dbReference>
<dbReference type="EMBL" id="QXML01000004">
    <property type="protein sequence ID" value="RIW15562.1"/>
    <property type="molecule type" value="Genomic_DNA"/>
</dbReference>
<sequence length="80" mass="8880">MKNSKLTTTLWLGGLVSGIFAGYYLYQNREKFGPQKEKLAKLLADLQKSSEEIGRKIKAAGKEHLEAGKSIANNVKEQVN</sequence>